<keyword evidence="3" id="KW-0560">Oxidoreductase</keyword>
<dbReference type="InterPro" id="IPR029039">
    <property type="entry name" value="Flavoprotein-like_sf"/>
</dbReference>
<sequence>MKIVGVSGTIVGSKTAVLVKKVLEAMSHAQPGIAMELLDLKQYDVQFCDGRDPASYTDDTKKVIDTICSADLLIFGTPVFQGSITGVTKNVFDLLPADSLRHKVVGLVATGGTYQHYLVIENQLRPILAYFRAFVAPGYVYAHMDHFDENNDIADVEVLLRIQNLAAEMTLLSGLWEAKAARLGG</sequence>
<protein>
    <submittedName>
        <fullName evidence="5">NADPH-dependent oxidoreductase</fullName>
    </submittedName>
</protein>
<comment type="caution">
    <text evidence="5">The sequence shown here is derived from an EMBL/GenBank/DDBJ whole genome shotgun (WGS) entry which is preliminary data.</text>
</comment>
<keyword evidence="2" id="KW-0288">FMN</keyword>
<keyword evidence="6" id="KW-1185">Reference proteome</keyword>
<dbReference type="AlphaFoldDB" id="A0A2W1NE39"/>
<dbReference type="GO" id="GO:0016491">
    <property type="term" value="F:oxidoreductase activity"/>
    <property type="evidence" value="ECO:0007669"/>
    <property type="project" value="UniProtKB-KW"/>
</dbReference>
<dbReference type="Pfam" id="PF03358">
    <property type="entry name" value="FMN_red"/>
    <property type="match status" value="1"/>
</dbReference>
<gene>
    <name evidence="5" type="ORF">CBW46_008520</name>
</gene>
<organism evidence="5 6">
    <name type="scientific">Paenibacillus xerothermodurans</name>
    <dbReference type="NCBI Taxonomy" id="1977292"/>
    <lineage>
        <taxon>Bacteria</taxon>
        <taxon>Bacillati</taxon>
        <taxon>Bacillota</taxon>
        <taxon>Bacilli</taxon>
        <taxon>Bacillales</taxon>
        <taxon>Paenibacillaceae</taxon>
        <taxon>Paenibacillus</taxon>
    </lineage>
</organism>
<evidence type="ECO:0000259" key="4">
    <source>
        <dbReference type="Pfam" id="PF03358"/>
    </source>
</evidence>
<dbReference type="Gene3D" id="3.40.50.360">
    <property type="match status" value="1"/>
</dbReference>
<accession>A0A2W1NE39</accession>
<dbReference type="SUPFAM" id="SSF52218">
    <property type="entry name" value="Flavoproteins"/>
    <property type="match status" value="1"/>
</dbReference>
<dbReference type="EMBL" id="NHRJ02000003">
    <property type="protein sequence ID" value="PZE21391.1"/>
    <property type="molecule type" value="Genomic_DNA"/>
</dbReference>
<feature type="domain" description="NADPH-dependent FMN reductase-like" evidence="4">
    <location>
        <begin position="1"/>
        <end position="144"/>
    </location>
</feature>
<evidence type="ECO:0000256" key="1">
    <source>
        <dbReference type="ARBA" id="ARBA00022630"/>
    </source>
</evidence>
<evidence type="ECO:0000256" key="3">
    <source>
        <dbReference type="ARBA" id="ARBA00023002"/>
    </source>
</evidence>
<evidence type="ECO:0000313" key="6">
    <source>
        <dbReference type="Proteomes" id="UP000214746"/>
    </source>
</evidence>
<name>A0A2W1NE39_PAEXE</name>
<dbReference type="InterPro" id="IPR005025">
    <property type="entry name" value="FMN_Rdtase-like_dom"/>
</dbReference>
<proteinExistence type="predicted"/>
<dbReference type="PANTHER" id="PTHR43408">
    <property type="entry name" value="FMN REDUCTASE (NADPH)"/>
    <property type="match status" value="1"/>
</dbReference>
<dbReference type="RefSeq" id="WP_089199587.1">
    <property type="nucleotide sequence ID" value="NZ_NHRJ02000003.1"/>
</dbReference>
<dbReference type="PANTHER" id="PTHR43408:SF2">
    <property type="entry name" value="FMN REDUCTASE (NADPH)"/>
    <property type="match status" value="1"/>
</dbReference>
<dbReference type="Proteomes" id="UP000214746">
    <property type="component" value="Unassembled WGS sequence"/>
</dbReference>
<evidence type="ECO:0000256" key="2">
    <source>
        <dbReference type="ARBA" id="ARBA00022643"/>
    </source>
</evidence>
<dbReference type="InterPro" id="IPR051814">
    <property type="entry name" value="NAD(P)H-dep_FMN_reductase"/>
</dbReference>
<reference evidence="5" key="1">
    <citation type="submission" date="2018-06" db="EMBL/GenBank/DDBJ databases">
        <title>Paenibacillus xerothermodurans sp. nov. an extremely dry heat resistant spore forming bacterium isolated from the soil of Cape Canaveral, Florida.</title>
        <authorList>
            <person name="Seuylemezian A."/>
            <person name="Kaur N."/>
            <person name="Patil P."/>
            <person name="Patil P."/>
            <person name="Mayilraj S."/>
            <person name="Vaishampayan P."/>
        </authorList>
    </citation>
    <scope>NUCLEOTIDE SEQUENCE [LARGE SCALE GENOMIC DNA]</scope>
    <source>
        <strain evidence="5">ATCC 27380</strain>
    </source>
</reference>
<dbReference type="OrthoDB" id="1643408at2"/>
<keyword evidence="1" id="KW-0285">Flavoprotein</keyword>
<evidence type="ECO:0000313" key="5">
    <source>
        <dbReference type="EMBL" id="PZE21391.1"/>
    </source>
</evidence>